<evidence type="ECO:0000313" key="1">
    <source>
        <dbReference type="EMBL" id="KAF2626346.1"/>
    </source>
</evidence>
<name>A0ACB6RWD4_9PLEO</name>
<comment type="caution">
    <text evidence="1">The sequence shown here is derived from an EMBL/GenBank/DDBJ whole genome shotgun (WGS) entry which is preliminary data.</text>
</comment>
<keyword evidence="2" id="KW-1185">Reference proteome</keyword>
<dbReference type="EMBL" id="MU006721">
    <property type="protein sequence ID" value="KAF2626346.1"/>
    <property type="molecule type" value="Genomic_DNA"/>
</dbReference>
<proteinExistence type="predicted"/>
<dbReference type="Proteomes" id="UP000799754">
    <property type="component" value="Unassembled WGS sequence"/>
</dbReference>
<feature type="non-terminal residue" evidence="1">
    <location>
        <position position="52"/>
    </location>
</feature>
<organism evidence="1 2">
    <name type="scientific">Macroventuria anomochaeta</name>
    <dbReference type="NCBI Taxonomy" id="301207"/>
    <lineage>
        <taxon>Eukaryota</taxon>
        <taxon>Fungi</taxon>
        <taxon>Dikarya</taxon>
        <taxon>Ascomycota</taxon>
        <taxon>Pezizomycotina</taxon>
        <taxon>Dothideomycetes</taxon>
        <taxon>Pleosporomycetidae</taxon>
        <taxon>Pleosporales</taxon>
        <taxon>Pleosporineae</taxon>
        <taxon>Didymellaceae</taxon>
        <taxon>Macroventuria</taxon>
    </lineage>
</organism>
<protein>
    <submittedName>
        <fullName evidence="1">Uncharacterized protein</fullName>
    </submittedName>
</protein>
<gene>
    <name evidence="1" type="ORF">BU25DRAFT_302919</name>
</gene>
<evidence type="ECO:0000313" key="2">
    <source>
        <dbReference type="Proteomes" id="UP000799754"/>
    </source>
</evidence>
<accession>A0ACB6RWD4</accession>
<reference evidence="1" key="1">
    <citation type="journal article" date="2020" name="Stud. Mycol.">
        <title>101 Dothideomycetes genomes: a test case for predicting lifestyles and emergence of pathogens.</title>
        <authorList>
            <person name="Haridas S."/>
            <person name="Albert R."/>
            <person name="Binder M."/>
            <person name="Bloem J."/>
            <person name="Labutti K."/>
            <person name="Salamov A."/>
            <person name="Andreopoulos B."/>
            <person name="Baker S."/>
            <person name="Barry K."/>
            <person name="Bills G."/>
            <person name="Bluhm B."/>
            <person name="Cannon C."/>
            <person name="Castanera R."/>
            <person name="Culley D."/>
            <person name="Daum C."/>
            <person name="Ezra D."/>
            <person name="Gonzalez J."/>
            <person name="Henrissat B."/>
            <person name="Kuo A."/>
            <person name="Liang C."/>
            <person name="Lipzen A."/>
            <person name="Lutzoni F."/>
            <person name="Magnuson J."/>
            <person name="Mondo S."/>
            <person name="Nolan M."/>
            <person name="Ohm R."/>
            <person name="Pangilinan J."/>
            <person name="Park H.-J."/>
            <person name="Ramirez L."/>
            <person name="Alfaro M."/>
            <person name="Sun H."/>
            <person name="Tritt A."/>
            <person name="Yoshinaga Y."/>
            <person name="Zwiers L.-H."/>
            <person name="Turgeon B."/>
            <person name="Goodwin S."/>
            <person name="Spatafora J."/>
            <person name="Crous P."/>
            <person name="Grigoriev I."/>
        </authorList>
    </citation>
    <scope>NUCLEOTIDE SEQUENCE</scope>
    <source>
        <strain evidence="1">CBS 525.71</strain>
    </source>
</reference>
<feature type="non-terminal residue" evidence="1">
    <location>
        <position position="1"/>
    </location>
</feature>
<sequence length="52" mass="5803">DAMKLCAIVGQGYLWIDRVYLVQDDLKSKQQHLEAMADTYAKVEFAIVAADG</sequence>